<evidence type="ECO:0000313" key="3">
    <source>
        <dbReference type="Proteomes" id="UP000823889"/>
    </source>
</evidence>
<reference evidence="2" key="1">
    <citation type="journal article" date="2021" name="PeerJ">
        <title>Extensive microbial diversity within the chicken gut microbiome revealed by metagenomics and culture.</title>
        <authorList>
            <person name="Gilroy R."/>
            <person name="Ravi A."/>
            <person name="Getino M."/>
            <person name="Pursley I."/>
            <person name="Horton D.L."/>
            <person name="Alikhan N.F."/>
            <person name="Baker D."/>
            <person name="Gharbi K."/>
            <person name="Hall N."/>
            <person name="Watson M."/>
            <person name="Adriaenssens E.M."/>
            <person name="Foster-Nyarko E."/>
            <person name="Jarju S."/>
            <person name="Secka A."/>
            <person name="Antonio M."/>
            <person name="Oren A."/>
            <person name="Chaudhuri R.R."/>
            <person name="La Ragione R."/>
            <person name="Hildebrand F."/>
            <person name="Pallen M.J."/>
        </authorList>
    </citation>
    <scope>NUCLEOTIDE SEQUENCE</scope>
    <source>
        <strain evidence="2">9264</strain>
    </source>
</reference>
<evidence type="ECO:0000313" key="2">
    <source>
        <dbReference type="EMBL" id="HJD43868.1"/>
    </source>
</evidence>
<organism evidence="2 3">
    <name type="scientific">Candidatus Paenalcaligenes intestinipullorum</name>
    <dbReference type="NCBI Taxonomy" id="2838718"/>
    <lineage>
        <taxon>Bacteria</taxon>
        <taxon>Pseudomonadati</taxon>
        <taxon>Pseudomonadota</taxon>
        <taxon>Betaproteobacteria</taxon>
        <taxon>Burkholderiales</taxon>
        <taxon>Alcaligenaceae</taxon>
        <taxon>Paenalcaligenes</taxon>
    </lineage>
</organism>
<dbReference type="EMBL" id="DWUQ01000044">
    <property type="protein sequence ID" value="HJD43868.1"/>
    <property type="molecule type" value="Genomic_DNA"/>
</dbReference>
<keyword evidence="1" id="KW-1133">Transmembrane helix</keyword>
<dbReference type="AlphaFoldDB" id="A0A9D2RIZ6"/>
<name>A0A9D2RIZ6_9BURK</name>
<reference evidence="2" key="2">
    <citation type="submission" date="2021-04" db="EMBL/GenBank/DDBJ databases">
        <authorList>
            <person name="Gilroy R."/>
        </authorList>
    </citation>
    <scope>NUCLEOTIDE SEQUENCE</scope>
    <source>
        <strain evidence="2">9264</strain>
    </source>
</reference>
<feature type="transmembrane region" description="Helical" evidence="1">
    <location>
        <begin position="20"/>
        <end position="42"/>
    </location>
</feature>
<accession>A0A9D2RIZ6</accession>
<comment type="caution">
    <text evidence="2">The sequence shown here is derived from an EMBL/GenBank/DDBJ whole genome shotgun (WGS) entry which is preliminary data.</text>
</comment>
<proteinExistence type="predicted"/>
<protein>
    <recommendedName>
        <fullName evidence="4">Nitrogen fixation protein FixH</fullName>
    </recommendedName>
</protein>
<keyword evidence="1" id="KW-0812">Transmembrane</keyword>
<evidence type="ECO:0000256" key="1">
    <source>
        <dbReference type="SAM" id="Phobius"/>
    </source>
</evidence>
<evidence type="ECO:0008006" key="4">
    <source>
        <dbReference type="Google" id="ProtNLM"/>
    </source>
</evidence>
<keyword evidence="1" id="KW-0472">Membrane</keyword>
<dbReference type="Proteomes" id="UP000823889">
    <property type="component" value="Unassembled WGS sequence"/>
</dbReference>
<gene>
    <name evidence="2" type="ORF">H9906_02425</name>
</gene>
<sequence length="75" mass="8217">MANANHSDRDDGPWYKQPWPWILMAGPFLAIVGCVITISLAFQHYGNENIDDGGVKQGLVVTKPAKSESTSSKEK</sequence>